<dbReference type="InterPro" id="IPR036366">
    <property type="entry name" value="PGBDSf"/>
</dbReference>
<evidence type="ECO:0000313" key="4">
    <source>
        <dbReference type="EMBL" id="CAA9302482.1"/>
    </source>
</evidence>
<evidence type="ECO:0000259" key="1">
    <source>
        <dbReference type="Pfam" id="PF01471"/>
    </source>
</evidence>
<feature type="domain" description="Glucose-6-phosphate dehydrogenase assembly protein OpcA N-terminal" evidence="2">
    <location>
        <begin position="141"/>
        <end position="258"/>
    </location>
</feature>
<evidence type="ECO:0000259" key="2">
    <source>
        <dbReference type="Pfam" id="PF10128"/>
    </source>
</evidence>
<dbReference type="PANTHER" id="PTHR38658">
    <property type="entry name" value="OXPP CYCLE PROTEIN OPCA-RELATED"/>
    <property type="match status" value="1"/>
</dbReference>
<dbReference type="InterPro" id="IPR046801">
    <property type="entry name" value="OpcA_G6PD_N"/>
</dbReference>
<dbReference type="Pfam" id="PF10128">
    <property type="entry name" value="OpcA_G6PD_assem"/>
    <property type="match status" value="1"/>
</dbReference>
<evidence type="ECO:0000259" key="3">
    <source>
        <dbReference type="Pfam" id="PF20171"/>
    </source>
</evidence>
<dbReference type="InterPro" id="IPR004555">
    <property type="entry name" value="G6PDH_assembly_OpcA"/>
</dbReference>
<sequence length="455" mass="49412">MTMTPMKAPPLVSLQNPKDVSLDQIEAELSQIWESYRESGSKGDSPIASRATTFTFVVYEPEETQQLLADLGFYDGPVDGITGPMTVSSIRAAQKAYGLPRTGKANAELLATLREEVARKNSNGDSKLGGPGLGSGGSGVADAIVAANPCRIIALCPTAGEDRGVQAQVAAYCPVHKRNSGNLICCEYITLRGTEAALERVSGIVTALMIPDLPTLLWWKANPDADRGLFQRLAATSSSVIVDSSSFAESEAELLLMQSLIEEGIPIADLNWRRLAAWQELAAEAFDAPERRAAIREIDRVTIDYEKGNSTQALMYLGWLASRLQWRPVAFKQEEGDYQIKRIKFAGPDERVVEAELAAIPTADWGDVPGDLIALRLNSTNEKADCGTVLCSEAGGCMRMETKGGAQTDRFNQVTPLFDQVTEQLLGQHLQSWGRDVLYEESLAVTAQMLKLAKQ</sequence>
<organism evidence="4">
    <name type="scientific">uncultured Microcoleus sp</name>
    <dbReference type="NCBI Taxonomy" id="259945"/>
    <lineage>
        <taxon>Bacteria</taxon>
        <taxon>Bacillati</taxon>
        <taxon>Cyanobacteriota</taxon>
        <taxon>Cyanophyceae</taxon>
        <taxon>Oscillatoriophycideae</taxon>
        <taxon>Oscillatoriales</taxon>
        <taxon>Microcoleaceae</taxon>
        <taxon>Microcoleus</taxon>
        <taxon>environmental samples</taxon>
    </lineage>
</organism>
<dbReference type="InterPro" id="IPR046802">
    <property type="entry name" value="OpcA_G6PD_C"/>
</dbReference>
<dbReference type="Gene3D" id="1.10.101.10">
    <property type="entry name" value="PGBD-like superfamily/PGBD"/>
    <property type="match status" value="1"/>
</dbReference>
<dbReference type="AlphaFoldDB" id="A0A6J4KED6"/>
<protein>
    <submittedName>
        <fullName evidence="4">OpcA, an allosteric effector of glucose-6-phosphate dehydrogenase, cyanobacterial</fullName>
    </submittedName>
</protein>
<dbReference type="NCBIfam" id="TIGR00534">
    <property type="entry name" value="OpcA"/>
    <property type="match status" value="1"/>
</dbReference>
<dbReference type="EMBL" id="CADCTZ010000031">
    <property type="protein sequence ID" value="CAA9302482.1"/>
    <property type="molecule type" value="Genomic_DNA"/>
</dbReference>
<dbReference type="InterPro" id="IPR002477">
    <property type="entry name" value="Peptidoglycan-bd-like"/>
</dbReference>
<reference evidence="4" key="1">
    <citation type="submission" date="2020-02" db="EMBL/GenBank/DDBJ databases">
        <authorList>
            <person name="Meier V. D."/>
        </authorList>
    </citation>
    <scope>NUCLEOTIDE SEQUENCE</scope>
    <source>
        <strain evidence="4">AVDCRST_MAG84</strain>
    </source>
</reference>
<dbReference type="SUPFAM" id="SSF47090">
    <property type="entry name" value="PGBD-like"/>
    <property type="match status" value="1"/>
</dbReference>
<dbReference type="PANTHER" id="PTHR38658:SF1">
    <property type="entry name" value="OXPP CYCLE PROTEIN OPCA-RELATED"/>
    <property type="match status" value="1"/>
</dbReference>
<dbReference type="Pfam" id="PF20171">
    <property type="entry name" value="OpcA_G6PD_C"/>
    <property type="match status" value="1"/>
</dbReference>
<accession>A0A6J4KED6</accession>
<feature type="domain" description="Glucose-6-phosphate dehydrogenase assembly protein OpcA C-terminal" evidence="3">
    <location>
        <begin position="266"/>
        <end position="443"/>
    </location>
</feature>
<gene>
    <name evidence="4" type="ORF">AVDCRST_MAG84-197</name>
</gene>
<name>A0A6J4KED6_9CYAN</name>
<proteinExistence type="predicted"/>
<feature type="domain" description="Peptidoglycan binding-like" evidence="1">
    <location>
        <begin position="62"/>
        <end position="113"/>
    </location>
</feature>
<dbReference type="InterPro" id="IPR036365">
    <property type="entry name" value="PGBD-like_sf"/>
</dbReference>
<dbReference type="Pfam" id="PF01471">
    <property type="entry name" value="PG_binding_1"/>
    <property type="match status" value="1"/>
</dbReference>